<dbReference type="Gene3D" id="1.20.1250.20">
    <property type="entry name" value="MFS general substrate transporter like domains"/>
    <property type="match status" value="1"/>
</dbReference>
<feature type="transmembrane region" description="Helical" evidence="6">
    <location>
        <begin position="308"/>
        <end position="326"/>
    </location>
</feature>
<dbReference type="Pfam" id="PF07690">
    <property type="entry name" value="MFS_1"/>
    <property type="match status" value="1"/>
</dbReference>
<feature type="transmembrane region" description="Helical" evidence="6">
    <location>
        <begin position="421"/>
        <end position="442"/>
    </location>
</feature>
<sequence>MGSTEKSARSDSSPVANDGAVAENATLDISRGRADADVASTFLASLDPAIAREAVTETEARKVLWKIDLIILPLVAATIILAAVDKVIISNAAIYGMRDDTRLVGNQYSWVGSIFYFGYLAFEYPAALLIQRFPVAKMLSISCFSWAVMMLCIAATQNFAGLAVCRFIMGMSEASIFPIASILTVMWWTNKEQPIRVAFWFNQGSSIFSGIISYGIGQTNTSVAPWRLLFLVLGAFSVLWAVVVWFCLPDSPITCRWMSDREKFVCLTRVKGNNTGIEDKKIKWYQIKECLLDPKTWLLAIFSCSQNIPNGGLVTFAAIIVSGLGYSRLNTVLLGIPTGVLATVWQLILAFICAKVPNSRCITIAVSNLVPMICAILMWQLPRSNSTGLLAAYYVFYTYWAPYVLSTSLPMANTSGHSKKVSMNAIFFLAYCLGNILGPQVFQANNAPDYSNGYIGLLCCIVVSIISISAYGYLCYSENRRRGVEQKSMEQMEQSTDAAFTDLTDKEKKSFRYTY</sequence>
<dbReference type="Proteomes" id="UP001316803">
    <property type="component" value="Unassembled WGS sequence"/>
</dbReference>
<proteinExistence type="predicted"/>
<evidence type="ECO:0000256" key="6">
    <source>
        <dbReference type="SAM" id="Phobius"/>
    </source>
</evidence>
<dbReference type="PROSITE" id="PS50850">
    <property type="entry name" value="MFS"/>
    <property type="match status" value="1"/>
</dbReference>
<keyword evidence="3 6" id="KW-0812">Transmembrane</keyword>
<feature type="domain" description="Major facilitator superfamily (MFS) profile" evidence="7">
    <location>
        <begin position="71"/>
        <end position="481"/>
    </location>
</feature>
<dbReference type="GO" id="GO:0016020">
    <property type="term" value="C:membrane"/>
    <property type="evidence" value="ECO:0007669"/>
    <property type="project" value="UniProtKB-SubCell"/>
</dbReference>
<dbReference type="PANTHER" id="PTHR43791:SF41">
    <property type="entry name" value="MAJOR FACILITATOR SUPERFAMILY (MFS) PROFILE DOMAIN-CONTAINING PROTEIN"/>
    <property type="match status" value="1"/>
</dbReference>
<dbReference type="InterPro" id="IPR036259">
    <property type="entry name" value="MFS_trans_sf"/>
</dbReference>
<dbReference type="PANTHER" id="PTHR43791">
    <property type="entry name" value="PERMEASE-RELATED"/>
    <property type="match status" value="1"/>
</dbReference>
<reference evidence="8 9" key="1">
    <citation type="submission" date="2022-12" db="EMBL/GenBank/DDBJ databases">
        <title>Genomic features and morphological characterization of a novel Knufia sp. strain isolated from spacecraft assembly facility.</title>
        <authorList>
            <person name="Teixeira M."/>
            <person name="Chander A.M."/>
            <person name="Stajich J.E."/>
            <person name="Venkateswaran K."/>
        </authorList>
    </citation>
    <scope>NUCLEOTIDE SEQUENCE [LARGE SCALE GENOMIC DNA]</scope>
    <source>
        <strain evidence="8 9">FJI-L2-BK-P2</strain>
    </source>
</reference>
<feature type="transmembrane region" description="Helical" evidence="6">
    <location>
        <begin position="141"/>
        <end position="161"/>
    </location>
</feature>
<keyword evidence="2" id="KW-0813">Transport</keyword>
<feature type="transmembrane region" description="Helical" evidence="6">
    <location>
        <begin position="69"/>
        <end position="89"/>
    </location>
</feature>
<dbReference type="InterPro" id="IPR011701">
    <property type="entry name" value="MFS"/>
</dbReference>
<comment type="subcellular location">
    <subcellularLocation>
        <location evidence="1">Membrane</location>
        <topology evidence="1">Multi-pass membrane protein</topology>
    </subcellularLocation>
</comment>
<gene>
    <name evidence="8" type="ORF">OHC33_009444</name>
</gene>
<evidence type="ECO:0000313" key="8">
    <source>
        <dbReference type="EMBL" id="KAK5949452.1"/>
    </source>
</evidence>
<evidence type="ECO:0000256" key="5">
    <source>
        <dbReference type="ARBA" id="ARBA00023136"/>
    </source>
</evidence>
<feature type="transmembrane region" description="Helical" evidence="6">
    <location>
        <begin position="391"/>
        <end position="409"/>
    </location>
</feature>
<comment type="caution">
    <text evidence="8">The sequence shown here is derived from an EMBL/GenBank/DDBJ whole genome shotgun (WGS) entry which is preliminary data.</text>
</comment>
<feature type="transmembrane region" description="Helical" evidence="6">
    <location>
        <begin position="228"/>
        <end position="248"/>
    </location>
</feature>
<feature type="transmembrane region" description="Helical" evidence="6">
    <location>
        <begin position="454"/>
        <end position="476"/>
    </location>
</feature>
<name>A0AAN8EFE3_9EURO</name>
<protein>
    <recommendedName>
        <fullName evidence="7">Major facilitator superfamily (MFS) profile domain-containing protein</fullName>
    </recommendedName>
</protein>
<dbReference type="SUPFAM" id="SSF103473">
    <property type="entry name" value="MFS general substrate transporter"/>
    <property type="match status" value="1"/>
</dbReference>
<dbReference type="EMBL" id="JAKLMC020000035">
    <property type="protein sequence ID" value="KAK5949452.1"/>
    <property type="molecule type" value="Genomic_DNA"/>
</dbReference>
<dbReference type="GO" id="GO:0022857">
    <property type="term" value="F:transmembrane transporter activity"/>
    <property type="evidence" value="ECO:0007669"/>
    <property type="project" value="InterPro"/>
</dbReference>
<feature type="transmembrane region" description="Helical" evidence="6">
    <location>
        <begin position="197"/>
        <end position="216"/>
    </location>
</feature>
<feature type="transmembrane region" description="Helical" evidence="6">
    <location>
        <begin position="167"/>
        <end position="188"/>
    </location>
</feature>
<keyword evidence="9" id="KW-1185">Reference proteome</keyword>
<organism evidence="8 9">
    <name type="scientific">Knufia fluminis</name>
    <dbReference type="NCBI Taxonomy" id="191047"/>
    <lineage>
        <taxon>Eukaryota</taxon>
        <taxon>Fungi</taxon>
        <taxon>Dikarya</taxon>
        <taxon>Ascomycota</taxon>
        <taxon>Pezizomycotina</taxon>
        <taxon>Eurotiomycetes</taxon>
        <taxon>Chaetothyriomycetidae</taxon>
        <taxon>Chaetothyriales</taxon>
        <taxon>Trichomeriaceae</taxon>
        <taxon>Knufia</taxon>
    </lineage>
</organism>
<evidence type="ECO:0000256" key="4">
    <source>
        <dbReference type="ARBA" id="ARBA00022989"/>
    </source>
</evidence>
<evidence type="ECO:0000256" key="2">
    <source>
        <dbReference type="ARBA" id="ARBA00022448"/>
    </source>
</evidence>
<evidence type="ECO:0000313" key="9">
    <source>
        <dbReference type="Proteomes" id="UP001316803"/>
    </source>
</evidence>
<accession>A0AAN8EFE3</accession>
<feature type="transmembrane region" description="Helical" evidence="6">
    <location>
        <begin position="332"/>
        <end position="354"/>
    </location>
</feature>
<feature type="transmembrane region" description="Helical" evidence="6">
    <location>
        <begin position="361"/>
        <end position="379"/>
    </location>
</feature>
<evidence type="ECO:0000259" key="7">
    <source>
        <dbReference type="PROSITE" id="PS50850"/>
    </source>
</evidence>
<keyword evidence="4 6" id="KW-1133">Transmembrane helix</keyword>
<dbReference type="InterPro" id="IPR020846">
    <property type="entry name" value="MFS_dom"/>
</dbReference>
<evidence type="ECO:0000256" key="3">
    <source>
        <dbReference type="ARBA" id="ARBA00022692"/>
    </source>
</evidence>
<dbReference type="AlphaFoldDB" id="A0AAN8EFE3"/>
<evidence type="ECO:0000256" key="1">
    <source>
        <dbReference type="ARBA" id="ARBA00004141"/>
    </source>
</evidence>
<keyword evidence="5 6" id="KW-0472">Membrane</keyword>
<feature type="transmembrane region" description="Helical" evidence="6">
    <location>
        <begin position="109"/>
        <end position="129"/>
    </location>
</feature>